<dbReference type="PANTHER" id="PTHR33619:SF3">
    <property type="entry name" value="POLYSACCHARIDE EXPORT PROTEIN GFCE-RELATED"/>
    <property type="match status" value="1"/>
</dbReference>
<keyword evidence="6" id="KW-1185">Reference proteome</keyword>
<accession>A0A7X0H550</accession>
<dbReference type="Pfam" id="PF10531">
    <property type="entry name" value="SLBB"/>
    <property type="match status" value="1"/>
</dbReference>
<protein>
    <submittedName>
        <fullName evidence="5">Polysaccharide export outer membrane protein</fullName>
    </submittedName>
</protein>
<evidence type="ECO:0000313" key="6">
    <source>
        <dbReference type="Proteomes" id="UP000541810"/>
    </source>
</evidence>
<dbReference type="Proteomes" id="UP000541810">
    <property type="component" value="Unassembled WGS sequence"/>
</dbReference>
<dbReference type="PANTHER" id="PTHR33619">
    <property type="entry name" value="POLYSACCHARIDE EXPORT PROTEIN GFCE-RELATED"/>
    <property type="match status" value="1"/>
</dbReference>
<evidence type="ECO:0000313" key="5">
    <source>
        <dbReference type="EMBL" id="MBB6429298.1"/>
    </source>
</evidence>
<feature type="compositionally biased region" description="Low complexity" evidence="2">
    <location>
        <begin position="265"/>
        <end position="276"/>
    </location>
</feature>
<reference evidence="5 6" key="1">
    <citation type="submission" date="2020-08" db="EMBL/GenBank/DDBJ databases">
        <title>Genomic Encyclopedia of Type Strains, Phase IV (KMG-IV): sequencing the most valuable type-strain genomes for metagenomic binning, comparative biology and taxonomic classification.</title>
        <authorList>
            <person name="Goeker M."/>
        </authorList>
    </citation>
    <scope>NUCLEOTIDE SEQUENCE [LARGE SCALE GENOMIC DNA]</scope>
    <source>
        <strain evidence="5 6">DSM 103725</strain>
    </source>
</reference>
<name>A0A7X0H550_9BACT</name>
<dbReference type="EMBL" id="JACHGY010000001">
    <property type="protein sequence ID" value="MBB6429298.1"/>
    <property type="molecule type" value="Genomic_DNA"/>
</dbReference>
<evidence type="ECO:0000256" key="2">
    <source>
        <dbReference type="SAM" id="MobiDB-lite"/>
    </source>
</evidence>
<dbReference type="Pfam" id="PF02563">
    <property type="entry name" value="Poly_export"/>
    <property type="match status" value="1"/>
</dbReference>
<dbReference type="GO" id="GO:0015159">
    <property type="term" value="F:polysaccharide transmembrane transporter activity"/>
    <property type="evidence" value="ECO:0007669"/>
    <property type="project" value="InterPro"/>
</dbReference>
<evidence type="ECO:0000256" key="1">
    <source>
        <dbReference type="ARBA" id="ARBA00022729"/>
    </source>
</evidence>
<dbReference type="Gene3D" id="3.10.560.10">
    <property type="entry name" value="Outer membrane lipoprotein wza domain like"/>
    <property type="match status" value="2"/>
</dbReference>
<dbReference type="Gene3D" id="3.30.1950.10">
    <property type="entry name" value="wza like domain"/>
    <property type="match status" value="1"/>
</dbReference>
<dbReference type="PROSITE" id="PS51257">
    <property type="entry name" value="PROKAR_LIPOPROTEIN"/>
    <property type="match status" value="1"/>
</dbReference>
<proteinExistence type="predicted"/>
<feature type="domain" description="Soluble ligand binding" evidence="4">
    <location>
        <begin position="352"/>
        <end position="402"/>
    </location>
</feature>
<dbReference type="InterPro" id="IPR003715">
    <property type="entry name" value="Poly_export_N"/>
</dbReference>
<evidence type="ECO:0000259" key="4">
    <source>
        <dbReference type="Pfam" id="PF10531"/>
    </source>
</evidence>
<evidence type="ECO:0000259" key="3">
    <source>
        <dbReference type="Pfam" id="PF02563"/>
    </source>
</evidence>
<dbReference type="InterPro" id="IPR049712">
    <property type="entry name" value="Poly_export"/>
</dbReference>
<dbReference type="RefSeq" id="WP_184676884.1">
    <property type="nucleotide sequence ID" value="NZ_JACHGY010000001.1"/>
</dbReference>
<dbReference type="AlphaFoldDB" id="A0A7X0H550"/>
<gene>
    <name evidence="5" type="ORF">HNQ40_001104</name>
</gene>
<feature type="domain" description="Polysaccharide export protein N-terminal" evidence="3">
    <location>
        <begin position="74"/>
        <end position="154"/>
    </location>
</feature>
<dbReference type="InterPro" id="IPR019554">
    <property type="entry name" value="Soluble_ligand-bd"/>
</dbReference>
<keyword evidence="1" id="KW-0732">Signal</keyword>
<comment type="caution">
    <text evidence="5">The sequence shown here is derived from an EMBL/GenBank/DDBJ whole genome shotgun (WGS) entry which is preliminary data.</text>
</comment>
<sequence length="472" mass="50456">MMMKTGRLALCGVLASLGLGLVGCESDSYLDPSIVGRWERTPVSMPILETLDLANTLSDTPVQISPVRPDDLVPDAQEYVIGPGDFITVSIFELISVGVTDVQNRAIDETGNIRLPIVGKVKASGLSPSQLEEEIIEILENKGIMQDATVSVVVQQSRQNLYTIIGAPEEGSTRFGPYLIPQPDFRLLQAIAQAGGVSNRIKRILIFRQAPLTPASAGETNRESAPVEPAPADAGDLIEDLLDEGNAVADLNDAAAPEDRPAPPSGVESGLESGGSSPRWVYVDGKFVRVEGQAGTGNSAFGTPGSDALSSMVAQRIIEVPYDKLINGDMRYNVVIRAGDVIRIPNQEAGFVYIMGQSNRPGAYTVPGEQDLTLKQLIASSGGLGGLANPERVDLIRRTANNQEVTIRLDLAAIFHGNEPDIFLKPDDLINIGSSGVATPLAVIRNGFRFTYGFGFVLDRNFGNDVFGDNRN</sequence>
<feature type="region of interest" description="Disordered" evidence="2">
    <location>
        <begin position="254"/>
        <end position="276"/>
    </location>
</feature>
<organism evidence="5 6">
    <name type="scientific">Algisphaera agarilytica</name>
    <dbReference type="NCBI Taxonomy" id="1385975"/>
    <lineage>
        <taxon>Bacteria</taxon>
        <taxon>Pseudomonadati</taxon>
        <taxon>Planctomycetota</taxon>
        <taxon>Phycisphaerae</taxon>
        <taxon>Phycisphaerales</taxon>
        <taxon>Phycisphaeraceae</taxon>
        <taxon>Algisphaera</taxon>
    </lineage>
</organism>